<protein>
    <submittedName>
        <fullName evidence="11">Multidrug ABC transporter ATP-binding protein</fullName>
    </submittedName>
</protein>
<dbReference type="GO" id="GO:0016887">
    <property type="term" value="F:ATP hydrolysis activity"/>
    <property type="evidence" value="ECO:0007669"/>
    <property type="project" value="InterPro"/>
</dbReference>
<comment type="subcellular location">
    <subcellularLocation>
        <location evidence="1">Cell membrane</location>
        <topology evidence="1">Multi-pass membrane protein</topology>
    </subcellularLocation>
</comment>
<accession>A0A1B1YAR1</accession>
<evidence type="ECO:0000256" key="1">
    <source>
        <dbReference type="ARBA" id="ARBA00004651"/>
    </source>
</evidence>
<dbReference type="EMBL" id="CP014672">
    <property type="protein sequence ID" value="ANW97828.1"/>
    <property type="molecule type" value="Genomic_DNA"/>
</dbReference>
<dbReference type="SUPFAM" id="SSF90123">
    <property type="entry name" value="ABC transporter transmembrane region"/>
    <property type="match status" value="1"/>
</dbReference>
<sequence length="598" mass="68461">MARNKFDVDETLETEFNIEHIKRLWTYIRPYKKELFTTLLMMILSNLAVLLGPYLLRYAINSIIPAHDTLSLILVSLLFLFSIYISMICLKYRIRMMSQIAQNVILNLRRDLFVHLQKLSFNYYDNRPHGKIIIRVVNYVNSLNDLLQNGIINMMTDLFSLVLIIGFMLSINVRLTLVSLTGVPVLVAVLFILKKMQRERWQKVSRKQSNMNAYLHETINGMKVTQSFVREEENEKIYERTSNECRTSWISAVRANALLWPITENISVLTISLMYIAGVVWIANEDIAVGDFIAFASYISNFWAPITNLGNFYNQIIQATAYLERIFETLDEPILIKNAEDSYPLPPIKGEVEFKNVVFCYEKDIPVLKNVSFKVNPGETIALVGATGSGKTTIINLLSRFYDIQSGQILIDGHDIKKVTLESLRSQVGVMLQDTFIFSGTVMDNIRYGKPDATDEEVIQAAKEVMAHDFIMEMENGYYTEVNERGSRLSVGQRQLISFARTLLSDPKILILDEATSSIDTKTEKAIQIALERLLKGRTAFIIAHRLSTIKNADRILHISHGRITEAGTHEELMKLKGDYYKLYMSQYKLLHGGREAV</sequence>
<name>A0A1B1YAR1_THEST</name>
<feature type="transmembrane region" description="Helical" evidence="8">
    <location>
        <begin position="151"/>
        <end position="169"/>
    </location>
</feature>
<dbReference type="InterPro" id="IPR027417">
    <property type="entry name" value="P-loop_NTPase"/>
</dbReference>
<dbReference type="AlphaFoldDB" id="A0A1B1YAR1"/>
<feature type="domain" description="ABC transmembrane type-1" evidence="10">
    <location>
        <begin position="36"/>
        <end position="318"/>
    </location>
</feature>
<evidence type="ECO:0000256" key="7">
    <source>
        <dbReference type="ARBA" id="ARBA00023136"/>
    </source>
</evidence>
<dbReference type="GO" id="GO:0005886">
    <property type="term" value="C:plasma membrane"/>
    <property type="evidence" value="ECO:0007669"/>
    <property type="project" value="UniProtKB-SubCell"/>
</dbReference>
<dbReference type="SUPFAM" id="SSF52540">
    <property type="entry name" value="P-loop containing nucleoside triphosphate hydrolases"/>
    <property type="match status" value="1"/>
</dbReference>
<dbReference type="Pfam" id="PF00005">
    <property type="entry name" value="ABC_tran"/>
    <property type="match status" value="1"/>
</dbReference>
<dbReference type="Proteomes" id="UP000092971">
    <property type="component" value="Chromosome"/>
</dbReference>
<keyword evidence="5 11" id="KW-0067">ATP-binding</keyword>
<evidence type="ECO:0000256" key="8">
    <source>
        <dbReference type="SAM" id="Phobius"/>
    </source>
</evidence>
<dbReference type="InterPro" id="IPR003439">
    <property type="entry name" value="ABC_transporter-like_ATP-bd"/>
</dbReference>
<feature type="domain" description="ABC transporter" evidence="9">
    <location>
        <begin position="352"/>
        <end position="586"/>
    </location>
</feature>
<evidence type="ECO:0000313" key="11">
    <source>
        <dbReference type="EMBL" id="ANW97828.1"/>
    </source>
</evidence>
<keyword evidence="3 8" id="KW-0812">Transmembrane</keyword>
<organism evidence="11 12">
    <name type="scientific">Thermoclostridium stercorarium subsp. thermolacticum DSM 2910</name>
    <dbReference type="NCBI Taxonomy" id="1121336"/>
    <lineage>
        <taxon>Bacteria</taxon>
        <taxon>Bacillati</taxon>
        <taxon>Bacillota</taxon>
        <taxon>Clostridia</taxon>
        <taxon>Eubacteriales</taxon>
        <taxon>Oscillospiraceae</taxon>
        <taxon>Thermoclostridium</taxon>
    </lineage>
</organism>
<dbReference type="FunFam" id="3.40.50.300:FF:000287">
    <property type="entry name" value="Multidrug ABC transporter ATP-binding protein"/>
    <property type="match status" value="1"/>
</dbReference>
<dbReference type="InterPro" id="IPR003593">
    <property type="entry name" value="AAA+_ATPase"/>
</dbReference>
<proteinExistence type="predicted"/>
<evidence type="ECO:0000256" key="4">
    <source>
        <dbReference type="ARBA" id="ARBA00022741"/>
    </source>
</evidence>
<dbReference type="PROSITE" id="PS00211">
    <property type="entry name" value="ABC_TRANSPORTER_1"/>
    <property type="match status" value="1"/>
</dbReference>
<evidence type="ECO:0000313" key="12">
    <source>
        <dbReference type="Proteomes" id="UP000092971"/>
    </source>
</evidence>
<keyword evidence="2" id="KW-0813">Transport</keyword>
<keyword evidence="7 8" id="KW-0472">Membrane</keyword>
<reference evidence="11 12" key="1">
    <citation type="submission" date="2016-02" db="EMBL/GenBank/DDBJ databases">
        <title>Comparison of Clostridium stercorarium subspecies using comparative genomics and transcriptomics.</title>
        <authorList>
            <person name="Schellenberg J."/>
            <person name="Thallinger G."/>
            <person name="Levin D.B."/>
            <person name="Zhang X."/>
            <person name="Alvare G."/>
            <person name="Fristensky B."/>
            <person name="Sparling R."/>
        </authorList>
    </citation>
    <scope>NUCLEOTIDE SEQUENCE [LARGE SCALE GENOMIC DNA]</scope>
    <source>
        <strain evidence="11 12">DSM 2910</strain>
    </source>
</reference>
<dbReference type="InterPro" id="IPR017871">
    <property type="entry name" value="ABC_transporter-like_CS"/>
</dbReference>
<dbReference type="Pfam" id="PF00664">
    <property type="entry name" value="ABC_membrane"/>
    <property type="match status" value="1"/>
</dbReference>
<dbReference type="PANTHER" id="PTHR43394:SF1">
    <property type="entry name" value="ATP-BINDING CASSETTE SUB-FAMILY B MEMBER 10, MITOCHONDRIAL"/>
    <property type="match status" value="1"/>
</dbReference>
<dbReference type="InterPro" id="IPR036640">
    <property type="entry name" value="ABC1_TM_sf"/>
</dbReference>
<keyword evidence="4" id="KW-0547">Nucleotide-binding</keyword>
<dbReference type="CDD" id="cd18545">
    <property type="entry name" value="ABC_6TM_YknV_like"/>
    <property type="match status" value="1"/>
</dbReference>
<dbReference type="PROSITE" id="PS50929">
    <property type="entry name" value="ABC_TM1F"/>
    <property type="match status" value="1"/>
</dbReference>
<dbReference type="RefSeq" id="WP_015358027.1">
    <property type="nucleotide sequence ID" value="NZ_CP014672.1"/>
</dbReference>
<evidence type="ECO:0000259" key="9">
    <source>
        <dbReference type="PROSITE" id="PS50893"/>
    </source>
</evidence>
<dbReference type="InterPro" id="IPR039421">
    <property type="entry name" value="Type_1_exporter"/>
</dbReference>
<evidence type="ECO:0000256" key="3">
    <source>
        <dbReference type="ARBA" id="ARBA00022692"/>
    </source>
</evidence>
<dbReference type="GO" id="GO:0005524">
    <property type="term" value="F:ATP binding"/>
    <property type="evidence" value="ECO:0007669"/>
    <property type="project" value="UniProtKB-KW"/>
</dbReference>
<feature type="transmembrane region" description="Helical" evidence="8">
    <location>
        <begin position="72"/>
        <end position="90"/>
    </location>
</feature>
<evidence type="ECO:0000256" key="5">
    <source>
        <dbReference type="ARBA" id="ARBA00022840"/>
    </source>
</evidence>
<dbReference type="GO" id="GO:0015421">
    <property type="term" value="F:ABC-type oligopeptide transporter activity"/>
    <property type="evidence" value="ECO:0007669"/>
    <property type="project" value="TreeGrafter"/>
</dbReference>
<dbReference type="PANTHER" id="PTHR43394">
    <property type="entry name" value="ATP-DEPENDENT PERMEASE MDL1, MITOCHONDRIAL"/>
    <property type="match status" value="1"/>
</dbReference>
<evidence type="ECO:0000259" key="10">
    <source>
        <dbReference type="PROSITE" id="PS50929"/>
    </source>
</evidence>
<feature type="transmembrane region" description="Helical" evidence="8">
    <location>
        <begin position="175"/>
        <end position="193"/>
    </location>
</feature>
<gene>
    <name evidence="11" type="ORF">CSTERTH_01640</name>
</gene>
<evidence type="ECO:0000256" key="2">
    <source>
        <dbReference type="ARBA" id="ARBA00022448"/>
    </source>
</evidence>
<keyword evidence="6 8" id="KW-1133">Transmembrane helix</keyword>
<evidence type="ECO:0000256" key="6">
    <source>
        <dbReference type="ARBA" id="ARBA00022989"/>
    </source>
</evidence>
<feature type="transmembrane region" description="Helical" evidence="8">
    <location>
        <begin position="39"/>
        <end position="60"/>
    </location>
</feature>
<dbReference type="SMART" id="SM00382">
    <property type="entry name" value="AAA"/>
    <property type="match status" value="1"/>
</dbReference>
<dbReference type="Gene3D" id="1.20.1560.10">
    <property type="entry name" value="ABC transporter type 1, transmembrane domain"/>
    <property type="match status" value="1"/>
</dbReference>
<dbReference type="Gene3D" id="3.40.50.300">
    <property type="entry name" value="P-loop containing nucleotide triphosphate hydrolases"/>
    <property type="match status" value="1"/>
</dbReference>
<dbReference type="PROSITE" id="PS50893">
    <property type="entry name" value="ABC_TRANSPORTER_2"/>
    <property type="match status" value="1"/>
</dbReference>
<dbReference type="OrthoDB" id="9762778at2"/>
<dbReference type="InterPro" id="IPR011527">
    <property type="entry name" value="ABC1_TM_dom"/>
</dbReference>